<dbReference type="Proteomes" id="UP000821845">
    <property type="component" value="Chromosome 7"/>
</dbReference>
<proteinExistence type="predicted"/>
<accession>A0ACB7RUX4</accession>
<name>A0ACB7RUX4_HYAAI</name>
<comment type="caution">
    <text evidence="1">The sequence shown here is derived from an EMBL/GenBank/DDBJ whole genome shotgun (WGS) entry which is preliminary data.</text>
</comment>
<reference evidence="1" key="1">
    <citation type="submission" date="2020-05" db="EMBL/GenBank/DDBJ databases">
        <title>Large-scale comparative analyses of tick genomes elucidate their genetic diversity and vector capacities.</title>
        <authorList>
            <person name="Jia N."/>
            <person name="Wang J."/>
            <person name="Shi W."/>
            <person name="Du L."/>
            <person name="Sun Y."/>
            <person name="Zhan W."/>
            <person name="Jiang J."/>
            <person name="Wang Q."/>
            <person name="Zhang B."/>
            <person name="Ji P."/>
            <person name="Sakyi L.B."/>
            <person name="Cui X."/>
            <person name="Yuan T."/>
            <person name="Jiang B."/>
            <person name="Yang W."/>
            <person name="Lam T.T.-Y."/>
            <person name="Chang Q."/>
            <person name="Ding S."/>
            <person name="Wang X."/>
            <person name="Zhu J."/>
            <person name="Ruan X."/>
            <person name="Zhao L."/>
            <person name="Wei J."/>
            <person name="Que T."/>
            <person name="Du C."/>
            <person name="Cheng J."/>
            <person name="Dai P."/>
            <person name="Han X."/>
            <person name="Huang E."/>
            <person name="Gao Y."/>
            <person name="Liu J."/>
            <person name="Shao H."/>
            <person name="Ye R."/>
            <person name="Li L."/>
            <person name="Wei W."/>
            <person name="Wang X."/>
            <person name="Wang C."/>
            <person name="Yang T."/>
            <person name="Huo Q."/>
            <person name="Li W."/>
            <person name="Guo W."/>
            <person name="Chen H."/>
            <person name="Zhou L."/>
            <person name="Ni X."/>
            <person name="Tian J."/>
            <person name="Zhou Y."/>
            <person name="Sheng Y."/>
            <person name="Liu T."/>
            <person name="Pan Y."/>
            <person name="Xia L."/>
            <person name="Li J."/>
            <person name="Zhao F."/>
            <person name="Cao W."/>
        </authorList>
    </citation>
    <scope>NUCLEOTIDE SEQUENCE</scope>
    <source>
        <strain evidence="1">Hyas-2018</strain>
    </source>
</reference>
<organism evidence="1 2">
    <name type="scientific">Hyalomma asiaticum</name>
    <name type="common">Tick</name>
    <dbReference type="NCBI Taxonomy" id="266040"/>
    <lineage>
        <taxon>Eukaryota</taxon>
        <taxon>Metazoa</taxon>
        <taxon>Ecdysozoa</taxon>
        <taxon>Arthropoda</taxon>
        <taxon>Chelicerata</taxon>
        <taxon>Arachnida</taxon>
        <taxon>Acari</taxon>
        <taxon>Parasitiformes</taxon>
        <taxon>Ixodida</taxon>
        <taxon>Ixodoidea</taxon>
        <taxon>Ixodidae</taxon>
        <taxon>Hyalomminae</taxon>
        <taxon>Hyalomma</taxon>
    </lineage>
</organism>
<sequence>MSGARKHHDTAGSDTKADTEASVDARCMTFQEAFMRSIQATLEKIVQSELEKRATTFEHKIATPNAKIDVIAAQLSNFIVHVKNTYITMTHFESFTNPLHVTRKKPRASSHNASRSVSPTRARRPEIELPNDGHP</sequence>
<evidence type="ECO:0000313" key="1">
    <source>
        <dbReference type="EMBL" id="KAH6926428.1"/>
    </source>
</evidence>
<gene>
    <name evidence="1" type="ORF">HPB50_018456</name>
</gene>
<protein>
    <submittedName>
        <fullName evidence="1">Uncharacterized protein</fullName>
    </submittedName>
</protein>
<evidence type="ECO:0000313" key="2">
    <source>
        <dbReference type="Proteomes" id="UP000821845"/>
    </source>
</evidence>
<dbReference type="EMBL" id="CM023487">
    <property type="protein sequence ID" value="KAH6926428.1"/>
    <property type="molecule type" value="Genomic_DNA"/>
</dbReference>
<keyword evidence="2" id="KW-1185">Reference proteome</keyword>